<protein>
    <submittedName>
        <fullName evidence="2">Uncharacterized protein</fullName>
    </submittedName>
</protein>
<sequence>MSSALAPQVLGSAPQVLSRRVSHLTTNVAAIPRPTSSAAQAATKVQRPRHSVPDQTGKDLSQAPPFTLADVKKLHPQTTSGIKSPGNPLHI</sequence>
<keyword evidence="3" id="KW-1185">Reference proteome</keyword>
<dbReference type="Proteomes" id="UP001485043">
    <property type="component" value="Unassembled WGS sequence"/>
</dbReference>
<evidence type="ECO:0000313" key="3">
    <source>
        <dbReference type="Proteomes" id="UP001485043"/>
    </source>
</evidence>
<dbReference type="AlphaFoldDB" id="A0AAW1THN3"/>
<proteinExistence type="predicted"/>
<name>A0AAW1THN3_9CHLO</name>
<organism evidence="2 3">
    <name type="scientific">Apatococcus fuscideae</name>
    <dbReference type="NCBI Taxonomy" id="2026836"/>
    <lineage>
        <taxon>Eukaryota</taxon>
        <taxon>Viridiplantae</taxon>
        <taxon>Chlorophyta</taxon>
        <taxon>core chlorophytes</taxon>
        <taxon>Trebouxiophyceae</taxon>
        <taxon>Chlorellales</taxon>
        <taxon>Chlorellaceae</taxon>
        <taxon>Apatococcus</taxon>
    </lineage>
</organism>
<feature type="compositionally biased region" description="Polar residues" evidence="1">
    <location>
        <begin position="27"/>
        <end position="40"/>
    </location>
</feature>
<comment type="caution">
    <text evidence="2">The sequence shown here is derived from an EMBL/GenBank/DDBJ whole genome shotgun (WGS) entry which is preliminary data.</text>
</comment>
<dbReference type="EMBL" id="JALJOV010000009">
    <property type="protein sequence ID" value="KAK9868868.1"/>
    <property type="molecule type" value="Genomic_DNA"/>
</dbReference>
<reference evidence="2 3" key="1">
    <citation type="journal article" date="2024" name="Nat. Commun.">
        <title>Phylogenomics reveals the evolutionary origins of lichenization in chlorophyte algae.</title>
        <authorList>
            <person name="Puginier C."/>
            <person name="Libourel C."/>
            <person name="Otte J."/>
            <person name="Skaloud P."/>
            <person name="Haon M."/>
            <person name="Grisel S."/>
            <person name="Petersen M."/>
            <person name="Berrin J.G."/>
            <person name="Delaux P.M."/>
            <person name="Dal Grande F."/>
            <person name="Keller J."/>
        </authorList>
    </citation>
    <scope>NUCLEOTIDE SEQUENCE [LARGE SCALE GENOMIC DNA]</scope>
    <source>
        <strain evidence="2 3">SAG 2523</strain>
    </source>
</reference>
<evidence type="ECO:0000313" key="2">
    <source>
        <dbReference type="EMBL" id="KAK9868868.1"/>
    </source>
</evidence>
<evidence type="ECO:0000256" key="1">
    <source>
        <dbReference type="SAM" id="MobiDB-lite"/>
    </source>
</evidence>
<accession>A0AAW1THN3</accession>
<gene>
    <name evidence="2" type="ORF">WJX84_004149</name>
</gene>
<feature type="region of interest" description="Disordered" evidence="1">
    <location>
        <begin position="27"/>
        <end position="66"/>
    </location>
</feature>